<dbReference type="AlphaFoldDB" id="A0A175RVH7"/>
<sequence>MICLGASIRDHSGRAIAGIAVSLIPGEANAPLRQKLGADLRTVAQILTRRLGTSRRGSRT</sequence>
<comment type="caution">
    <text evidence="2">The sequence shown here is derived from an EMBL/GenBank/DDBJ whole genome shotgun (WGS) entry which is preliminary data.</text>
</comment>
<gene>
    <name evidence="2" type="ORF">NS365_02355</name>
</gene>
<keyword evidence="3" id="KW-1185">Reference proteome</keyword>
<protein>
    <recommendedName>
        <fullName evidence="1">IclR-ED domain-containing protein</fullName>
    </recommendedName>
</protein>
<feature type="domain" description="IclR-ED" evidence="1">
    <location>
        <begin position="1"/>
        <end position="53"/>
    </location>
</feature>
<proteinExistence type="predicted"/>
<accession>A0A175RVH7</accession>
<dbReference type="PROSITE" id="PS51078">
    <property type="entry name" value="ICLR_ED"/>
    <property type="match status" value="1"/>
</dbReference>
<dbReference type="EMBL" id="LDQA01000008">
    <property type="protein sequence ID" value="KTR07805.1"/>
    <property type="molecule type" value="Genomic_DNA"/>
</dbReference>
<dbReference type="Proteomes" id="UP000078529">
    <property type="component" value="Unassembled WGS sequence"/>
</dbReference>
<reference evidence="2 3" key="1">
    <citation type="journal article" date="2016" name="Front. Microbiol.">
        <title>Genomic Resource of Rice Seed Associated Bacteria.</title>
        <authorList>
            <person name="Midha S."/>
            <person name="Bansal K."/>
            <person name="Sharma S."/>
            <person name="Kumar N."/>
            <person name="Patil P.P."/>
            <person name="Chaudhry V."/>
            <person name="Patil P.B."/>
        </authorList>
    </citation>
    <scope>NUCLEOTIDE SEQUENCE [LARGE SCALE GENOMIC DNA]</scope>
    <source>
        <strain evidence="2 3">NS365</strain>
    </source>
</reference>
<dbReference type="SUPFAM" id="SSF55781">
    <property type="entry name" value="GAF domain-like"/>
    <property type="match status" value="1"/>
</dbReference>
<evidence type="ECO:0000313" key="3">
    <source>
        <dbReference type="Proteomes" id="UP000078529"/>
    </source>
</evidence>
<dbReference type="InterPro" id="IPR014757">
    <property type="entry name" value="Tscrpt_reg_IclR_C"/>
</dbReference>
<organism evidence="2 3">
    <name type="scientific">Aureimonas ureilytica</name>
    <dbReference type="NCBI Taxonomy" id="401562"/>
    <lineage>
        <taxon>Bacteria</taxon>
        <taxon>Pseudomonadati</taxon>
        <taxon>Pseudomonadota</taxon>
        <taxon>Alphaproteobacteria</taxon>
        <taxon>Hyphomicrobiales</taxon>
        <taxon>Aurantimonadaceae</taxon>
        <taxon>Aureimonas</taxon>
    </lineage>
</organism>
<name>A0A175RVH7_9HYPH</name>
<dbReference type="InterPro" id="IPR029016">
    <property type="entry name" value="GAF-like_dom_sf"/>
</dbReference>
<dbReference type="Gene3D" id="3.30.450.40">
    <property type="match status" value="1"/>
</dbReference>
<evidence type="ECO:0000313" key="2">
    <source>
        <dbReference type="EMBL" id="KTR07805.1"/>
    </source>
</evidence>
<evidence type="ECO:0000259" key="1">
    <source>
        <dbReference type="PROSITE" id="PS51078"/>
    </source>
</evidence>